<keyword evidence="1" id="KW-0349">Heme</keyword>
<dbReference type="InterPro" id="IPR044399">
    <property type="entry name" value="Mb-like_M"/>
</dbReference>
<dbReference type="GO" id="GO:0020037">
    <property type="term" value="F:heme binding"/>
    <property type="evidence" value="ECO:0007669"/>
    <property type="project" value="InterPro"/>
</dbReference>
<keyword evidence="4" id="KW-1185">Reference proteome</keyword>
<dbReference type="EMBL" id="LIAE01006613">
    <property type="protein sequence ID" value="PAV86987.1"/>
    <property type="molecule type" value="Genomic_DNA"/>
</dbReference>
<evidence type="ECO:0000259" key="2">
    <source>
        <dbReference type="PROSITE" id="PS01033"/>
    </source>
</evidence>
<evidence type="ECO:0000256" key="1">
    <source>
        <dbReference type="RuleBase" id="RU000356"/>
    </source>
</evidence>
<dbReference type="InterPro" id="IPR000971">
    <property type="entry name" value="Globin"/>
</dbReference>
<dbReference type="CDD" id="cd01040">
    <property type="entry name" value="Mb-like"/>
    <property type="match status" value="1"/>
</dbReference>
<organism evidence="3 4">
    <name type="scientific">Diploscapter pachys</name>
    <dbReference type="NCBI Taxonomy" id="2018661"/>
    <lineage>
        <taxon>Eukaryota</taxon>
        <taxon>Metazoa</taxon>
        <taxon>Ecdysozoa</taxon>
        <taxon>Nematoda</taxon>
        <taxon>Chromadorea</taxon>
        <taxon>Rhabditida</taxon>
        <taxon>Rhabditina</taxon>
        <taxon>Rhabditomorpha</taxon>
        <taxon>Rhabditoidea</taxon>
        <taxon>Rhabditidae</taxon>
        <taxon>Diploscapter</taxon>
    </lineage>
</organism>
<dbReference type="SUPFAM" id="SSF46458">
    <property type="entry name" value="Globin-like"/>
    <property type="match status" value="1"/>
</dbReference>
<evidence type="ECO:0000313" key="4">
    <source>
        <dbReference type="Proteomes" id="UP000218231"/>
    </source>
</evidence>
<keyword evidence="1" id="KW-0479">Metal-binding</keyword>
<keyword evidence="1" id="KW-0813">Transport</keyword>
<accession>A0A2A2LLA1</accession>
<dbReference type="OrthoDB" id="436496at2759"/>
<feature type="domain" description="Globin" evidence="2">
    <location>
        <begin position="11"/>
        <end position="168"/>
    </location>
</feature>
<sequence>MVSSVKIEWFVFSEEEKNLLRESWKMINTEKKAIGCGIYEMIFMQCPEIRRLFPKLILKGGKIDKKATEFSFQALRFVQVIETAIFSLDGLHSVDNILDNLGRRHGKLELNNKFRAYYWSTFLESSICIIRKELTQLRNYNDEKVDQLVMLYRELLRGIVSKIKAGYNADITHRLNQMTIEDASNGDSNARRYSVQTSATAVSHNTIHVTLHLNLLQAI</sequence>
<dbReference type="PROSITE" id="PS01033">
    <property type="entry name" value="GLOBIN"/>
    <property type="match status" value="1"/>
</dbReference>
<evidence type="ECO:0000313" key="3">
    <source>
        <dbReference type="EMBL" id="PAV86984.1"/>
    </source>
</evidence>
<dbReference type="GO" id="GO:0019825">
    <property type="term" value="F:oxygen binding"/>
    <property type="evidence" value="ECO:0007669"/>
    <property type="project" value="InterPro"/>
</dbReference>
<protein>
    <recommendedName>
        <fullName evidence="2">Globin domain-containing protein</fullName>
    </recommendedName>
</protein>
<keyword evidence="1" id="KW-0408">Iron</keyword>
<dbReference type="InterPro" id="IPR012292">
    <property type="entry name" value="Globin/Proto"/>
</dbReference>
<dbReference type="AlphaFoldDB" id="A0A2A2LLA1"/>
<dbReference type="STRING" id="2018661.A0A2A2LLA1"/>
<dbReference type="GO" id="GO:0005344">
    <property type="term" value="F:oxygen carrier activity"/>
    <property type="evidence" value="ECO:0007669"/>
    <property type="project" value="UniProtKB-KW"/>
</dbReference>
<gene>
    <name evidence="3" type="ORF">WR25_24220</name>
</gene>
<keyword evidence="1" id="KW-0561">Oxygen transport</keyword>
<dbReference type="Gene3D" id="1.10.490.10">
    <property type="entry name" value="Globins"/>
    <property type="match status" value="1"/>
</dbReference>
<dbReference type="Proteomes" id="UP000218231">
    <property type="component" value="Unassembled WGS sequence"/>
</dbReference>
<dbReference type="InterPro" id="IPR009050">
    <property type="entry name" value="Globin-like_sf"/>
</dbReference>
<dbReference type="PANTHER" id="PTHR47768">
    <property type="entry name" value="GLOBIN RELATED-RELATED"/>
    <property type="match status" value="1"/>
</dbReference>
<dbReference type="EMBL" id="LIAE01006613">
    <property type="protein sequence ID" value="PAV86984.1"/>
    <property type="molecule type" value="Genomic_DNA"/>
</dbReference>
<reference evidence="3 4" key="1">
    <citation type="journal article" date="2017" name="Curr. Biol.">
        <title>Genome architecture and evolution of a unichromosomal asexual nematode.</title>
        <authorList>
            <person name="Fradin H."/>
            <person name="Zegar C."/>
            <person name="Gutwein M."/>
            <person name="Lucas J."/>
            <person name="Kovtun M."/>
            <person name="Corcoran D."/>
            <person name="Baugh L.R."/>
            <person name="Kiontke K."/>
            <person name="Gunsalus K."/>
            <person name="Fitch D.H."/>
            <person name="Piano F."/>
        </authorList>
    </citation>
    <scope>NUCLEOTIDE SEQUENCE [LARGE SCALE GENOMIC DNA]</scope>
    <source>
        <strain evidence="3">PF1309</strain>
    </source>
</reference>
<proteinExistence type="inferred from homology"/>
<dbReference type="PANTHER" id="PTHR47768:SF2">
    <property type="entry name" value="GLOBIN-RELATED"/>
    <property type="match status" value="1"/>
</dbReference>
<dbReference type="Pfam" id="PF00042">
    <property type="entry name" value="Globin"/>
    <property type="match status" value="1"/>
</dbReference>
<name>A0A2A2LLA1_9BILA</name>
<comment type="caution">
    <text evidence="3">The sequence shown here is derived from an EMBL/GenBank/DDBJ whole genome shotgun (WGS) entry which is preliminary data.</text>
</comment>
<comment type="similarity">
    <text evidence="1">Belongs to the globin family.</text>
</comment>
<dbReference type="InterPro" id="IPR053341">
    <property type="entry name" value="Oxidative_stress_globin-like"/>
</dbReference>